<dbReference type="GO" id="GO:0008270">
    <property type="term" value="F:zinc ion binding"/>
    <property type="evidence" value="ECO:0007669"/>
    <property type="project" value="UniProtKB-KW"/>
</dbReference>
<evidence type="ECO:0000256" key="1">
    <source>
        <dbReference type="ARBA" id="ARBA00022723"/>
    </source>
</evidence>
<proteinExistence type="predicted"/>
<evidence type="ECO:0000256" key="2">
    <source>
        <dbReference type="ARBA" id="ARBA00022771"/>
    </source>
</evidence>
<evidence type="ECO:0000259" key="6">
    <source>
        <dbReference type="PROSITE" id="PS51999"/>
    </source>
</evidence>
<dbReference type="Pfam" id="PF06839">
    <property type="entry name" value="Zn_ribbon_GRF"/>
    <property type="match status" value="1"/>
</dbReference>
<feature type="region of interest" description="Disordered" evidence="5">
    <location>
        <begin position="85"/>
        <end position="114"/>
    </location>
</feature>
<dbReference type="STRING" id="6205.A0A0R3XBU4"/>
<evidence type="ECO:0000256" key="3">
    <source>
        <dbReference type="ARBA" id="ARBA00022833"/>
    </source>
</evidence>
<dbReference type="PROSITE" id="PS51999">
    <property type="entry name" value="ZF_GRF"/>
    <property type="match status" value="1"/>
</dbReference>
<name>A0A0R3XBU4_HYDTA</name>
<reference evidence="7" key="1">
    <citation type="submission" date="2017-02" db="UniProtKB">
        <authorList>
            <consortium name="WormBaseParasite"/>
        </authorList>
    </citation>
    <scope>IDENTIFICATION</scope>
</reference>
<sequence>LNMDSGVGSSSGSVMCSCGLPAVRRTVSQATANRGRQFLVCPNSTPGGGSGCDFFQWVDTAPGRSFSRPRGSRTNVNTPSVVDLGDNWPPTTPLGGSGSRSWCNRDAGGGGGGGGGIRKCSICRLPGHTRNRCPSTLRE</sequence>
<organism evidence="7">
    <name type="scientific">Hydatigena taeniaeformis</name>
    <name type="common">Feline tapeworm</name>
    <name type="synonym">Taenia taeniaeformis</name>
    <dbReference type="NCBI Taxonomy" id="6205"/>
    <lineage>
        <taxon>Eukaryota</taxon>
        <taxon>Metazoa</taxon>
        <taxon>Spiralia</taxon>
        <taxon>Lophotrochozoa</taxon>
        <taxon>Platyhelminthes</taxon>
        <taxon>Cestoda</taxon>
        <taxon>Eucestoda</taxon>
        <taxon>Cyclophyllidea</taxon>
        <taxon>Taeniidae</taxon>
        <taxon>Hydatigera</taxon>
    </lineage>
</organism>
<feature type="domain" description="GRF-type" evidence="6">
    <location>
        <begin position="16"/>
        <end position="61"/>
    </location>
</feature>
<keyword evidence="3" id="KW-0862">Zinc</keyword>
<dbReference type="AlphaFoldDB" id="A0A0R3XBU4"/>
<accession>A0A0R3XBU4</accession>
<evidence type="ECO:0000313" key="7">
    <source>
        <dbReference type="WBParaSite" id="TTAC_0001102101-mRNA-1"/>
    </source>
</evidence>
<protein>
    <submittedName>
        <fullName evidence="7">Zf-GRF domain-containing protein</fullName>
    </submittedName>
</protein>
<dbReference type="InterPro" id="IPR010666">
    <property type="entry name" value="Znf_GRF"/>
</dbReference>
<evidence type="ECO:0000256" key="5">
    <source>
        <dbReference type="SAM" id="MobiDB-lite"/>
    </source>
</evidence>
<keyword evidence="1" id="KW-0479">Metal-binding</keyword>
<dbReference type="WBParaSite" id="TTAC_0001102101-mRNA-1">
    <property type="protein sequence ID" value="TTAC_0001102101-mRNA-1"/>
    <property type="gene ID" value="TTAC_0001102101"/>
</dbReference>
<evidence type="ECO:0000256" key="4">
    <source>
        <dbReference type="PROSITE-ProRule" id="PRU01343"/>
    </source>
</evidence>
<keyword evidence="2 4" id="KW-0863">Zinc-finger</keyword>